<comment type="caution">
    <text evidence="2">The sequence shown here is derived from an EMBL/GenBank/DDBJ whole genome shotgun (WGS) entry which is preliminary data.</text>
</comment>
<organism evidence="2 3">
    <name type="scientific">Helicobacter didelphidarum</name>
    <dbReference type="NCBI Taxonomy" id="2040648"/>
    <lineage>
        <taxon>Bacteria</taxon>
        <taxon>Pseudomonadati</taxon>
        <taxon>Campylobacterota</taxon>
        <taxon>Epsilonproteobacteria</taxon>
        <taxon>Campylobacterales</taxon>
        <taxon>Helicobacteraceae</taxon>
        <taxon>Helicobacter</taxon>
    </lineage>
</organism>
<dbReference type="OrthoDB" id="10009075at2"/>
<accession>A0A3D8IS78</accession>
<evidence type="ECO:0000313" key="2">
    <source>
        <dbReference type="EMBL" id="RDU67464.1"/>
    </source>
</evidence>
<reference evidence="2 3" key="1">
    <citation type="submission" date="2018-04" db="EMBL/GenBank/DDBJ databases">
        <title>Novel Campyloabacter and Helicobacter Species and Strains.</title>
        <authorList>
            <person name="Mannion A.J."/>
            <person name="Shen Z."/>
            <person name="Fox J.G."/>
        </authorList>
    </citation>
    <scope>NUCLEOTIDE SEQUENCE [LARGE SCALE GENOMIC DNA]</scope>
    <source>
        <strain evidence="2 3">MIT 17-337</strain>
    </source>
</reference>
<protein>
    <submittedName>
        <fullName evidence="2">Uncharacterized protein</fullName>
    </submittedName>
</protein>
<dbReference type="Proteomes" id="UP000256379">
    <property type="component" value="Unassembled WGS sequence"/>
</dbReference>
<dbReference type="AlphaFoldDB" id="A0A3D8IS78"/>
<evidence type="ECO:0000256" key="1">
    <source>
        <dbReference type="SAM" id="Phobius"/>
    </source>
</evidence>
<keyword evidence="3" id="KW-1185">Reference proteome</keyword>
<feature type="transmembrane region" description="Helical" evidence="1">
    <location>
        <begin position="7"/>
        <end position="34"/>
    </location>
</feature>
<feature type="transmembrane region" description="Helical" evidence="1">
    <location>
        <begin position="54"/>
        <end position="69"/>
    </location>
</feature>
<name>A0A3D8IS78_9HELI</name>
<dbReference type="EMBL" id="NXLQ01000001">
    <property type="protein sequence ID" value="RDU67464.1"/>
    <property type="molecule type" value="Genomic_DNA"/>
</dbReference>
<proteinExistence type="predicted"/>
<keyword evidence="1" id="KW-0472">Membrane</keyword>
<sequence length="70" mass="8325">MLGKRVYLFVFLIFVNFVIGLFITDYGIELLNFIALEWFGKERFYVYDTKNADFGIYIYIYICVCVCGLH</sequence>
<keyword evidence="1" id="KW-0812">Transmembrane</keyword>
<gene>
    <name evidence="2" type="ORF">CQA53_00065</name>
</gene>
<keyword evidence="1" id="KW-1133">Transmembrane helix</keyword>
<evidence type="ECO:0000313" key="3">
    <source>
        <dbReference type="Proteomes" id="UP000256379"/>
    </source>
</evidence>
<dbReference type="RefSeq" id="WP_115541992.1">
    <property type="nucleotide sequence ID" value="NZ_NXLQ01000001.1"/>
</dbReference>